<keyword evidence="5" id="KW-0998">Cell outer membrane</keyword>
<evidence type="ECO:0000256" key="4">
    <source>
        <dbReference type="ARBA" id="ARBA00023136"/>
    </source>
</evidence>
<dbReference type="Proteomes" id="UP001501411">
    <property type="component" value="Unassembled WGS sequence"/>
</dbReference>
<dbReference type="EMBL" id="BAABIQ010000003">
    <property type="protein sequence ID" value="GAA4779936.1"/>
    <property type="molecule type" value="Genomic_DNA"/>
</dbReference>
<keyword evidence="4" id="KW-0472">Membrane</keyword>
<evidence type="ECO:0000313" key="7">
    <source>
        <dbReference type="EMBL" id="GAA4779936.1"/>
    </source>
</evidence>
<evidence type="ECO:0000256" key="3">
    <source>
        <dbReference type="ARBA" id="ARBA00022729"/>
    </source>
</evidence>
<keyword evidence="3" id="KW-0732">Signal</keyword>
<protein>
    <recommendedName>
        <fullName evidence="6">RagB/SusD domain-containing protein</fullName>
    </recommendedName>
</protein>
<sequence>MEFALEGTRFFDLVRWGIAAETMNSYFTVEKTRVPHLGAAKFTKNRDECLPIPEQQIQYSKGVYKRNNGW</sequence>
<evidence type="ECO:0000256" key="2">
    <source>
        <dbReference type="ARBA" id="ARBA00006275"/>
    </source>
</evidence>
<feature type="domain" description="RagB/SusD" evidence="6">
    <location>
        <begin position="1"/>
        <end position="70"/>
    </location>
</feature>
<comment type="subcellular location">
    <subcellularLocation>
        <location evidence="1">Cell outer membrane</location>
    </subcellularLocation>
</comment>
<dbReference type="InterPro" id="IPR011990">
    <property type="entry name" value="TPR-like_helical_dom_sf"/>
</dbReference>
<dbReference type="Gene3D" id="1.25.40.390">
    <property type="match status" value="1"/>
</dbReference>
<dbReference type="InterPro" id="IPR012944">
    <property type="entry name" value="SusD_RagB_dom"/>
</dbReference>
<evidence type="ECO:0000259" key="6">
    <source>
        <dbReference type="Pfam" id="PF07980"/>
    </source>
</evidence>
<comment type="caution">
    <text evidence="7">The sequence shown here is derived from an EMBL/GenBank/DDBJ whole genome shotgun (WGS) entry which is preliminary data.</text>
</comment>
<evidence type="ECO:0000256" key="5">
    <source>
        <dbReference type="ARBA" id="ARBA00023237"/>
    </source>
</evidence>
<dbReference type="SUPFAM" id="SSF48452">
    <property type="entry name" value="TPR-like"/>
    <property type="match status" value="1"/>
</dbReference>
<evidence type="ECO:0000313" key="8">
    <source>
        <dbReference type="Proteomes" id="UP001501411"/>
    </source>
</evidence>
<reference evidence="8" key="1">
    <citation type="journal article" date="2019" name="Int. J. Syst. Evol. Microbiol.">
        <title>The Global Catalogue of Microorganisms (GCM) 10K type strain sequencing project: providing services to taxonomists for standard genome sequencing and annotation.</title>
        <authorList>
            <consortium name="The Broad Institute Genomics Platform"/>
            <consortium name="The Broad Institute Genome Sequencing Center for Infectious Disease"/>
            <person name="Wu L."/>
            <person name="Ma J."/>
        </authorList>
    </citation>
    <scope>NUCLEOTIDE SEQUENCE [LARGE SCALE GENOMIC DNA]</scope>
    <source>
        <strain evidence="8">JCM 18200</strain>
    </source>
</reference>
<evidence type="ECO:0000256" key="1">
    <source>
        <dbReference type="ARBA" id="ARBA00004442"/>
    </source>
</evidence>
<organism evidence="7 8">
    <name type="scientific">Olivibacter ginsenosidimutans</name>
    <dbReference type="NCBI Taxonomy" id="1176537"/>
    <lineage>
        <taxon>Bacteria</taxon>
        <taxon>Pseudomonadati</taxon>
        <taxon>Bacteroidota</taxon>
        <taxon>Sphingobacteriia</taxon>
        <taxon>Sphingobacteriales</taxon>
        <taxon>Sphingobacteriaceae</taxon>
        <taxon>Olivibacter</taxon>
    </lineage>
</organism>
<name>A0ABP9AGQ6_9SPHI</name>
<keyword evidence="8" id="KW-1185">Reference proteome</keyword>
<dbReference type="Pfam" id="PF07980">
    <property type="entry name" value="SusD_RagB"/>
    <property type="match status" value="1"/>
</dbReference>
<accession>A0ABP9AGQ6</accession>
<proteinExistence type="inferred from homology"/>
<comment type="similarity">
    <text evidence="2">Belongs to the SusD family.</text>
</comment>
<gene>
    <name evidence="7" type="ORF">GCM10023231_03470</name>
</gene>